<dbReference type="GO" id="GO:0004073">
    <property type="term" value="F:aspartate-semialdehyde dehydrogenase activity"/>
    <property type="evidence" value="ECO:0007669"/>
    <property type="project" value="UniProtKB-EC"/>
</dbReference>
<evidence type="ECO:0000256" key="1">
    <source>
        <dbReference type="ARBA" id="ARBA00005021"/>
    </source>
</evidence>
<comment type="pathway">
    <text evidence="1">Amino-acid biosynthesis; L-methionine biosynthesis via de novo pathway; L-homoserine from L-aspartate: step 2/3.</text>
</comment>
<evidence type="ECO:0000313" key="16">
    <source>
        <dbReference type="Proteomes" id="UP000013776"/>
    </source>
</evidence>
<dbReference type="EMBL" id="CAHR02000156">
    <property type="protein sequence ID" value="CCG83544.1"/>
    <property type="molecule type" value="Genomic_DNA"/>
</dbReference>
<dbReference type="STRING" id="1097556.R4XGC6"/>
<evidence type="ECO:0000256" key="7">
    <source>
        <dbReference type="ARBA" id="ARBA00022857"/>
    </source>
</evidence>
<comment type="function">
    <text evidence="11">Catalyzes the NADPH-dependent formation of L-aspartate 4-semialdehyde (L-ASA) by the reductive dephosphorylation of 4-phospho-L-aspartate. Mediates the second step in the biosynthesis of amino acids that derive from aspartate (the aspartate family of amino acids), including methioinine and threonine, the latter of which is a precursor to isoleucine.</text>
</comment>
<dbReference type="GO" id="GO:0050661">
    <property type="term" value="F:NADP binding"/>
    <property type="evidence" value="ECO:0007669"/>
    <property type="project" value="InterPro"/>
</dbReference>
<reference evidence="15 16" key="1">
    <citation type="journal article" date="2013" name="MBio">
        <title>Genome sequencing of the plant pathogen Taphrina deformans, the causal agent of peach leaf curl.</title>
        <authorList>
            <person name="Cisse O.H."/>
            <person name="Almeida J.M.G.C.F."/>
            <person name="Fonseca A."/>
            <person name="Kumar A.A."/>
            <person name="Salojaervi J."/>
            <person name="Overmyer K."/>
            <person name="Hauser P.M."/>
            <person name="Pagni M."/>
        </authorList>
    </citation>
    <scope>NUCLEOTIDE SEQUENCE [LARGE SCALE GENOMIC DNA]</scope>
    <source>
        <strain evidence="16">PYCC 5710 / ATCC 11124 / CBS 356.35 / IMI 108563 / JCM 9778 / NBRC 8474</strain>
    </source>
</reference>
<dbReference type="CDD" id="cd02315">
    <property type="entry name" value="ScASADH_like_N"/>
    <property type="match status" value="1"/>
</dbReference>
<dbReference type="PANTHER" id="PTHR46718:SF1">
    <property type="entry name" value="ASPARTATE-SEMIALDEHYDE DEHYDROGENASE"/>
    <property type="match status" value="1"/>
</dbReference>
<dbReference type="GO" id="GO:0046983">
    <property type="term" value="F:protein dimerization activity"/>
    <property type="evidence" value="ECO:0007669"/>
    <property type="project" value="InterPro"/>
</dbReference>
<evidence type="ECO:0000256" key="2">
    <source>
        <dbReference type="ARBA" id="ARBA00005097"/>
    </source>
</evidence>
<dbReference type="PIRSF" id="PIRSF000148">
    <property type="entry name" value="ASA_dh"/>
    <property type="match status" value="1"/>
</dbReference>
<protein>
    <recommendedName>
        <fullName evidence="12">Aspartate-semialdehyde dehydrogenase</fullName>
        <ecNumber evidence="4">1.2.1.11</ecNumber>
    </recommendedName>
</protein>
<dbReference type="Proteomes" id="UP000013776">
    <property type="component" value="Unassembled WGS sequence"/>
</dbReference>
<evidence type="ECO:0000256" key="3">
    <source>
        <dbReference type="ARBA" id="ARBA00010584"/>
    </source>
</evidence>
<evidence type="ECO:0000256" key="4">
    <source>
        <dbReference type="ARBA" id="ARBA00013120"/>
    </source>
</evidence>
<comment type="catalytic activity">
    <reaction evidence="10">
        <text>L-aspartate 4-semialdehyde + phosphate + NADP(+) = 4-phospho-L-aspartate + NADPH + H(+)</text>
        <dbReference type="Rhea" id="RHEA:24284"/>
        <dbReference type="ChEBI" id="CHEBI:15378"/>
        <dbReference type="ChEBI" id="CHEBI:43474"/>
        <dbReference type="ChEBI" id="CHEBI:57535"/>
        <dbReference type="ChEBI" id="CHEBI:57783"/>
        <dbReference type="ChEBI" id="CHEBI:58349"/>
        <dbReference type="ChEBI" id="CHEBI:537519"/>
        <dbReference type="EC" id="1.2.1.11"/>
    </reaction>
    <physiologicalReaction direction="right-to-left" evidence="10">
        <dbReference type="Rhea" id="RHEA:24286"/>
    </physiologicalReaction>
</comment>
<dbReference type="GO" id="GO:0051287">
    <property type="term" value="F:NAD binding"/>
    <property type="evidence" value="ECO:0007669"/>
    <property type="project" value="InterPro"/>
</dbReference>
<evidence type="ECO:0000256" key="9">
    <source>
        <dbReference type="ARBA" id="ARBA00023167"/>
    </source>
</evidence>
<dbReference type="InterPro" id="IPR005676">
    <property type="entry name" value="Asp_semi-ald_DH_pep-lack"/>
</dbReference>
<dbReference type="GO" id="GO:0009086">
    <property type="term" value="P:methionine biosynthetic process"/>
    <property type="evidence" value="ECO:0007669"/>
    <property type="project" value="UniProtKB-KW"/>
</dbReference>
<dbReference type="EC" id="1.2.1.11" evidence="4"/>
<keyword evidence="8" id="KW-0560">Oxidoreductase</keyword>
<dbReference type="NCBIfam" id="NF006416">
    <property type="entry name" value="PRK08664.1"/>
    <property type="match status" value="1"/>
</dbReference>
<evidence type="ECO:0000256" key="6">
    <source>
        <dbReference type="ARBA" id="ARBA00022697"/>
    </source>
</evidence>
<feature type="active site" description="Acyl-thioester intermediate" evidence="13">
    <location>
        <position position="154"/>
    </location>
</feature>
<comment type="similarity">
    <text evidence="3">Belongs to the aspartate-semialdehyde dehydrogenase family.</text>
</comment>
<keyword evidence="7" id="KW-0521">NADP</keyword>
<feature type="active site" description="Proton acceptor" evidence="13">
    <location>
        <position position="249"/>
    </location>
</feature>
<evidence type="ECO:0000256" key="8">
    <source>
        <dbReference type="ARBA" id="ARBA00023002"/>
    </source>
</evidence>
<evidence type="ECO:0000256" key="13">
    <source>
        <dbReference type="PIRSR" id="PIRSR000148-1"/>
    </source>
</evidence>
<dbReference type="SMART" id="SM00859">
    <property type="entry name" value="Semialdhyde_dh"/>
    <property type="match status" value="1"/>
</dbReference>
<dbReference type="InterPro" id="IPR000534">
    <property type="entry name" value="Semialdehyde_DH_NAD-bd"/>
</dbReference>
<dbReference type="SUPFAM" id="SSF55347">
    <property type="entry name" value="Glyceraldehyde-3-phosphate dehydrogenase-like, C-terminal domain"/>
    <property type="match status" value="1"/>
</dbReference>
<organism evidence="15 16">
    <name type="scientific">Taphrina deformans (strain PYCC 5710 / ATCC 11124 / CBS 356.35 / IMI 108563 / JCM 9778 / NBRC 8474)</name>
    <name type="common">Peach leaf curl fungus</name>
    <name type="synonym">Lalaria deformans</name>
    <dbReference type="NCBI Taxonomy" id="1097556"/>
    <lineage>
        <taxon>Eukaryota</taxon>
        <taxon>Fungi</taxon>
        <taxon>Dikarya</taxon>
        <taxon>Ascomycota</taxon>
        <taxon>Taphrinomycotina</taxon>
        <taxon>Taphrinomycetes</taxon>
        <taxon>Taphrinales</taxon>
        <taxon>Taphrinaceae</taxon>
        <taxon>Taphrina</taxon>
    </lineage>
</organism>
<accession>R4XGC6</accession>
<dbReference type="PANTHER" id="PTHR46718">
    <property type="entry name" value="ASPARTATE-SEMIALDEHYDE DEHYDROGENASE"/>
    <property type="match status" value="1"/>
</dbReference>
<dbReference type="AlphaFoldDB" id="R4XGC6"/>
<feature type="domain" description="Semialdehyde dehydrogenase NAD-binding" evidence="14">
    <location>
        <begin position="9"/>
        <end position="135"/>
    </location>
</feature>
<evidence type="ECO:0000313" key="15">
    <source>
        <dbReference type="EMBL" id="CCG83544.1"/>
    </source>
</evidence>
<gene>
    <name evidence="15" type="ORF">TAPDE_003789</name>
</gene>
<dbReference type="NCBIfam" id="TIGR00978">
    <property type="entry name" value="asd_EA"/>
    <property type="match status" value="1"/>
</dbReference>
<comment type="caution">
    <text evidence="15">The sequence shown here is derived from an EMBL/GenBank/DDBJ whole genome shotgun (WGS) entry which is preliminary data.</text>
</comment>
<proteinExistence type="inferred from homology"/>
<dbReference type="Gene3D" id="3.30.360.10">
    <property type="entry name" value="Dihydrodipicolinate Reductase, domain 2"/>
    <property type="match status" value="1"/>
</dbReference>
<dbReference type="Gene3D" id="3.40.50.720">
    <property type="entry name" value="NAD(P)-binding Rossmann-like Domain"/>
    <property type="match status" value="1"/>
</dbReference>
<dbReference type="InterPro" id="IPR051823">
    <property type="entry name" value="ASADH-related"/>
</dbReference>
<evidence type="ECO:0000256" key="11">
    <source>
        <dbReference type="ARBA" id="ARBA00049950"/>
    </source>
</evidence>
<dbReference type="SUPFAM" id="SSF51735">
    <property type="entry name" value="NAD(P)-binding Rossmann-fold domains"/>
    <property type="match status" value="1"/>
</dbReference>
<comment type="pathway">
    <text evidence="2">Amino-acid biosynthesis; L-threonine biosynthesis; L-threonine from L-aspartate: step 2/5.</text>
</comment>
<keyword evidence="5" id="KW-0028">Amino-acid biosynthesis</keyword>
<evidence type="ECO:0000256" key="12">
    <source>
        <dbReference type="ARBA" id="ARBA00050041"/>
    </source>
</evidence>
<keyword evidence="9" id="KW-0486">Methionine biosynthesis</keyword>
<dbReference type="Pfam" id="PF02774">
    <property type="entry name" value="Semialdhyde_dhC"/>
    <property type="match status" value="1"/>
</dbReference>
<dbReference type="eggNOG" id="KOG4777">
    <property type="taxonomic scope" value="Eukaryota"/>
</dbReference>
<evidence type="ECO:0000256" key="5">
    <source>
        <dbReference type="ARBA" id="ARBA00022605"/>
    </source>
</evidence>
<dbReference type="Pfam" id="PF01118">
    <property type="entry name" value="Semialdhyde_dh"/>
    <property type="match status" value="1"/>
</dbReference>
<keyword evidence="6" id="KW-0791">Threonine biosynthesis</keyword>
<evidence type="ECO:0000259" key="14">
    <source>
        <dbReference type="SMART" id="SM00859"/>
    </source>
</evidence>
<name>R4XGC6_TAPDE</name>
<dbReference type="FunFam" id="3.30.360.10:FF:000016">
    <property type="entry name" value="Probable aspartate-semialdehyde dehydrogenase"/>
    <property type="match status" value="1"/>
</dbReference>
<dbReference type="GO" id="GO:0009088">
    <property type="term" value="P:threonine biosynthetic process"/>
    <property type="evidence" value="ECO:0007669"/>
    <property type="project" value="UniProtKB-KW"/>
</dbReference>
<evidence type="ECO:0000256" key="10">
    <source>
        <dbReference type="ARBA" id="ARBA00049864"/>
    </source>
</evidence>
<dbReference type="OrthoDB" id="1894490at2759"/>
<dbReference type="InterPro" id="IPR012280">
    <property type="entry name" value="Semialdhyde_DH_dimer_dom"/>
</dbReference>
<dbReference type="InterPro" id="IPR036291">
    <property type="entry name" value="NAD(P)-bd_dom_sf"/>
</dbReference>
<dbReference type="CDD" id="cd18130">
    <property type="entry name" value="ASADH_C_arch_fung_like"/>
    <property type="match status" value="1"/>
</dbReference>
<sequence length="376" mass="40279">MAAPQQTYNVGILGATGTVGQRFITLLSTHPFLKIHTLGASERSAGKKYLVATKWKQSTPCHDSVKELSIKSCDPKHFSGCDIIFSGLDHDVAGPIETAFRQANFKVFTNAKNYRRDPLVPLLVPTANPTHINLLTTQQKTVKTDGFIVANSNCSTAGVVVPMAALQATYPGLVADVDVVTMQAISGAGYPGVSSMDILDNVVPFIGGEEDKIEWESGKILGHLRDGAIQHLDLDVTASCNRVAVLDGHLACITLRYSSSSASVPSESEITRCFNDFTPIVRGPALPSAPRRAIHVLDDQDRPQPRLDREIDGGYAVSVGRIRNLVDRAGSIRGVKFVCLVHNTVLGAAGMGILNAELAIQQGFIKPSLEGSRGNL</sequence>
<keyword evidence="16" id="KW-1185">Reference proteome</keyword>